<sequence>MNPAIFHIVTGAPGIGKSVIRMPLIALTMSLGQVGTARKYEPSFLFVNRNPITNGTDPIPCDYDERSFQKRPSPQIGKAFITINRKNRPAIRISRDTFCYTYNVFMCLPTSENEEYDPAHAFSSQTLIGQLTMPSIHHFPHFFKLFVNQDNQVENRLRGTTWHVVDDLILQRSKIPHCDHVVQLASPNKKRWKDVTEHDQSKNPCMVYNVPTLLFPEIVHIFNAIPCPFKYNTNEDSLMMESQNTILLQGMIPRDVFTPLVRKDMYHNIHPSSPQFDPLNGFTQHATLDASQIVEGRTTVTITKFKGLNLISRGNIRLRAAGYYKGQNEVFLSAVEKGLTLTQLRPIESPTFNRPTVSFPKTKSSLCVLMKDPSDIQKVTLPDAASFNGHEAEAYNPQWDFLFQCCLRKEALTCFSPPNDADNTLDTDEDFVTGEYRAHWARLHVVTRHLVPNHPPDASFDSILVMFRLLKESDVLHSLGVFFLKNSIESKYDISAEGVQLMKRWCFILKTLYRLKRAQIFPSFIVVADQKGYSAFNPKRIQKLGSFIAVQNMWVAQFEAKEEIDVGDITIPAMTASTAPILARFTDLEVNHNPHAVRCSFCGSLVAENFPNHCCGAMESRSPTIHLNRELIDLIYSDEQKLLSAAKHIQIERRNQRRRSIISTTIVLQETKLSAGKPQKNTQKNDKTPEPNTVEISVAFVKNTSDIQHEKASGGLWPTIPSPSHQTDFVRVTCTSEIPGTPDFYRQPFPSKHSRLRRTTSTPSRAIHHHASQQQSSGSPNDPSNIIEAHCLWSEGFKLSYEKVGRSQYNVIKLAEHPDQSLEYDVPSVDITDLTLAGQFMLPTGTNANSGSVDVHCENRTDPLQDKRIQYESIWQSLSQKTPPAGLDSTLQKDENALIKNIQRQTSTTVKSYLKCILAKGLLLRSRLSLQSGDLTTAMSLFGQSKQQMVLNDTAEVECELIESIQDYENATVDSHPTCLEAKELLLRSRLSLQSGDIETAIRLFEQSQQRMEMNDAAEVESESRHARSSGPETSSHEFDELERIAANARDCFGIDWERWIEEGQNLPIILNPSFHILHQHLRQVQDHVPALGSCLEKFVVEIPATEGSSQDTLESASTDEQHTNEARRTIVVNTLLQAMKEGLSLQLRIAWMTGSWDEVHFFQNELKSINRIFGDANIQPLPATFKCQTEQIEELDIGVVTTAIGNILNTTRDHCSTWHALVRERHHSRSPPPRPPGNLDGTRRTNEVRMILGGNSSISDPFPQHSSVPQDIRMNAQLLIDRISGIIAACHWKLEKTGNNEMLNDLYEMITELNHFVTKTSDCDGNVEKVESNSSDVVMVDEREEETPLLGDLENHPSTSTRNPSRRRRKKKREPNPRFSWTPPAPAIDDEPCVRQKRGDQTDTKSCDAPPKAEKRMWVSNTLSGGGTSTPRHNHRSHRRRNRSEQTWSKK</sequence>
<feature type="region of interest" description="Disordered" evidence="1">
    <location>
        <begin position="1324"/>
        <end position="1452"/>
    </location>
</feature>
<feature type="compositionally biased region" description="Basic residues" evidence="1">
    <location>
        <begin position="1365"/>
        <end position="1374"/>
    </location>
</feature>
<reference evidence="2 3" key="1">
    <citation type="journal article" date="2022" name="bioRxiv">
        <title>Genomics of Preaxostyla Flagellates Illuminates Evolutionary Transitions and the Path Towards Mitochondrial Loss.</title>
        <authorList>
            <person name="Novak L.V.F."/>
            <person name="Treitli S.C."/>
            <person name="Pyrih J."/>
            <person name="Halakuc P."/>
            <person name="Pipaliya S.V."/>
            <person name="Vacek V."/>
            <person name="Brzon O."/>
            <person name="Soukal P."/>
            <person name="Eme L."/>
            <person name="Dacks J.B."/>
            <person name="Karnkowska A."/>
            <person name="Elias M."/>
            <person name="Hampl V."/>
        </authorList>
    </citation>
    <scope>NUCLEOTIDE SEQUENCE [LARGE SCALE GENOMIC DNA]</scope>
    <source>
        <strain evidence="2">NAU3</strain>
        <tissue evidence="2">Gut</tissue>
    </source>
</reference>
<protein>
    <submittedName>
        <fullName evidence="2">Uncharacterized protein</fullName>
    </submittedName>
</protein>
<feature type="region of interest" description="Disordered" evidence="1">
    <location>
        <begin position="1013"/>
        <end position="1039"/>
    </location>
</feature>
<feature type="compositionally biased region" description="Basic residues" evidence="1">
    <location>
        <begin position="1433"/>
        <end position="1443"/>
    </location>
</feature>
<feature type="region of interest" description="Disordered" evidence="1">
    <location>
        <begin position="741"/>
        <end position="783"/>
    </location>
</feature>
<feature type="compositionally biased region" description="Basic and acidic residues" evidence="1">
    <location>
        <begin position="1393"/>
        <end position="1418"/>
    </location>
</feature>
<gene>
    <name evidence="2" type="ORF">BLNAU_21607</name>
</gene>
<evidence type="ECO:0000313" key="2">
    <source>
        <dbReference type="EMBL" id="KAK2943471.1"/>
    </source>
</evidence>
<feature type="region of interest" description="Disordered" evidence="1">
    <location>
        <begin position="673"/>
        <end position="693"/>
    </location>
</feature>
<name>A0ABQ9WVE8_9EUKA</name>
<keyword evidence="3" id="KW-1185">Reference proteome</keyword>
<accession>A0ABQ9WVE8</accession>
<comment type="caution">
    <text evidence="2">The sequence shown here is derived from an EMBL/GenBank/DDBJ whole genome shotgun (WGS) entry which is preliminary data.</text>
</comment>
<evidence type="ECO:0000256" key="1">
    <source>
        <dbReference type="SAM" id="MobiDB-lite"/>
    </source>
</evidence>
<dbReference type="Proteomes" id="UP001281761">
    <property type="component" value="Unassembled WGS sequence"/>
</dbReference>
<dbReference type="EMBL" id="JARBJD010000345">
    <property type="protein sequence ID" value="KAK2943471.1"/>
    <property type="molecule type" value="Genomic_DNA"/>
</dbReference>
<feature type="region of interest" description="Disordered" evidence="1">
    <location>
        <begin position="1224"/>
        <end position="1245"/>
    </location>
</feature>
<organism evidence="2 3">
    <name type="scientific">Blattamonas nauphoetae</name>
    <dbReference type="NCBI Taxonomy" id="2049346"/>
    <lineage>
        <taxon>Eukaryota</taxon>
        <taxon>Metamonada</taxon>
        <taxon>Preaxostyla</taxon>
        <taxon>Oxymonadida</taxon>
        <taxon>Blattamonas</taxon>
    </lineage>
</organism>
<proteinExistence type="predicted"/>
<evidence type="ECO:0000313" key="3">
    <source>
        <dbReference type="Proteomes" id="UP001281761"/>
    </source>
</evidence>